<evidence type="ECO:0000256" key="1">
    <source>
        <dbReference type="SAM" id="MobiDB-lite"/>
    </source>
</evidence>
<dbReference type="Pfam" id="PF04822">
    <property type="entry name" value="Takusan"/>
    <property type="match status" value="1"/>
</dbReference>
<gene>
    <name evidence="3" type="ORF">APTSU1_001405600</name>
</gene>
<name>A0ABQ0FHW1_APOSI</name>
<dbReference type="Proteomes" id="UP001623349">
    <property type="component" value="Unassembled WGS sequence"/>
</dbReference>
<comment type="caution">
    <text evidence="3">The sequence shown here is derived from an EMBL/GenBank/DDBJ whole genome shotgun (WGS) entry which is preliminary data.</text>
</comment>
<feature type="domain" description="Disks large homolog 5 N-terminal" evidence="2">
    <location>
        <begin position="27"/>
        <end position="120"/>
    </location>
</feature>
<evidence type="ECO:0000313" key="3">
    <source>
        <dbReference type="EMBL" id="GAB1298820.1"/>
    </source>
</evidence>
<evidence type="ECO:0000313" key="4">
    <source>
        <dbReference type="Proteomes" id="UP001623349"/>
    </source>
</evidence>
<sequence>MLSMLRRIFRRENRIQTETRHRSVGNASSQPSTINEEEQIMKKLDKLKRDLQKMENERDELRGILAHYSNKDLNDSFMGIFAPWAMPSHRNNFEKFMLTMQYHQMMTDLKKMPQEISEALSKSTELTKENQSYWISYRQLLCEYNHQKHKVDMLWTENREMLQEQIALEEDTKYTNILCIKASDIFNDSCTKQHQGLLEDATH</sequence>
<protein>
    <submittedName>
        <fullName evidence="3">Predicted gene 6401</fullName>
    </submittedName>
</protein>
<feature type="compositionally biased region" description="Polar residues" evidence="1">
    <location>
        <begin position="25"/>
        <end position="34"/>
    </location>
</feature>
<organism evidence="3 4">
    <name type="scientific">Apodemus speciosus</name>
    <name type="common">Large Japanese field mouse</name>
    <dbReference type="NCBI Taxonomy" id="105296"/>
    <lineage>
        <taxon>Eukaryota</taxon>
        <taxon>Metazoa</taxon>
        <taxon>Chordata</taxon>
        <taxon>Craniata</taxon>
        <taxon>Vertebrata</taxon>
        <taxon>Euteleostomi</taxon>
        <taxon>Mammalia</taxon>
        <taxon>Eutheria</taxon>
        <taxon>Euarchontoglires</taxon>
        <taxon>Glires</taxon>
        <taxon>Rodentia</taxon>
        <taxon>Myomorpha</taxon>
        <taxon>Muroidea</taxon>
        <taxon>Muridae</taxon>
        <taxon>Murinae</taxon>
        <taxon>Apodemus</taxon>
    </lineage>
</organism>
<keyword evidence="4" id="KW-1185">Reference proteome</keyword>
<dbReference type="PANTHER" id="PTHR21558">
    <property type="entry name" value="SPEER/SPETEX"/>
    <property type="match status" value="1"/>
</dbReference>
<evidence type="ECO:0000259" key="2">
    <source>
        <dbReference type="Pfam" id="PF04822"/>
    </source>
</evidence>
<reference evidence="3 4" key="1">
    <citation type="submission" date="2024-08" db="EMBL/GenBank/DDBJ databases">
        <title>The draft genome of Apodemus speciosus.</title>
        <authorList>
            <person name="Nabeshima K."/>
            <person name="Suzuki S."/>
            <person name="Onuma M."/>
        </authorList>
    </citation>
    <scope>NUCLEOTIDE SEQUENCE [LARGE SCALE GENOMIC DNA]</scope>
    <source>
        <strain evidence="3">IB14-021</strain>
    </source>
</reference>
<proteinExistence type="predicted"/>
<feature type="region of interest" description="Disordered" evidence="1">
    <location>
        <begin position="14"/>
        <end position="36"/>
    </location>
</feature>
<dbReference type="InterPro" id="IPR006907">
    <property type="entry name" value="DLG5_N"/>
</dbReference>
<accession>A0ABQ0FHW1</accession>
<dbReference type="PANTHER" id="PTHR21558:SF40">
    <property type="entry name" value="ENSMUSG00000072602 PROTEIN-RELATED"/>
    <property type="match status" value="1"/>
</dbReference>
<dbReference type="EMBL" id="BAAFST010000014">
    <property type="protein sequence ID" value="GAB1298820.1"/>
    <property type="molecule type" value="Genomic_DNA"/>
</dbReference>